<reference evidence="1 2" key="1">
    <citation type="submission" date="2023-03" db="EMBL/GenBank/DDBJ databases">
        <title>Genome insight into feeding habits of ladybird beetles.</title>
        <authorList>
            <person name="Li H.-S."/>
            <person name="Huang Y.-H."/>
            <person name="Pang H."/>
        </authorList>
    </citation>
    <scope>NUCLEOTIDE SEQUENCE [LARGE SCALE GENOMIC DNA]</scope>
    <source>
        <strain evidence="1">SYSU_2023b</strain>
        <tissue evidence="1">Whole body</tissue>
    </source>
</reference>
<organism evidence="1 2">
    <name type="scientific">Henosepilachna vigintioctopunctata</name>
    <dbReference type="NCBI Taxonomy" id="420089"/>
    <lineage>
        <taxon>Eukaryota</taxon>
        <taxon>Metazoa</taxon>
        <taxon>Ecdysozoa</taxon>
        <taxon>Arthropoda</taxon>
        <taxon>Hexapoda</taxon>
        <taxon>Insecta</taxon>
        <taxon>Pterygota</taxon>
        <taxon>Neoptera</taxon>
        <taxon>Endopterygota</taxon>
        <taxon>Coleoptera</taxon>
        <taxon>Polyphaga</taxon>
        <taxon>Cucujiformia</taxon>
        <taxon>Coccinelloidea</taxon>
        <taxon>Coccinellidae</taxon>
        <taxon>Epilachninae</taxon>
        <taxon>Epilachnini</taxon>
        <taxon>Henosepilachna</taxon>
    </lineage>
</organism>
<dbReference type="EMBL" id="JARQZJ010000041">
    <property type="protein sequence ID" value="KAK9877283.1"/>
    <property type="molecule type" value="Genomic_DNA"/>
</dbReference>
<protein>
    <submittedName>
        <fullName evidence="1">Uncharacterized protein</fullName>
    </submittedName>
</protein>
<keyword evidence="2" id="KW-1185">Reference proteome</keyword>
<evidence type="ECO:0000313" key="1">
    <source>
        <dbReference type="EMBL" id="KAK9877283.1"/>
    </source>
</evidence>
<evidence type="ECO:0000313" key="2">
    <source>
        <dbReference type="Proteomes" id="UP001431783"/>
    </source>
</evidence>
<dbReference type="Proteomes" id="UP001431783">
    <property type="component" value="Unassembled WGS sequence"/>
</dbReference>
<accession>A0AAW1U3Y7</accession>
<dbReference type="AlphaFoldDB" id="A0AAW1U3Y7"/>
<name>A0AAW1U3Y7_9CUCU</name>
<gene>
    <name evidence="1" type="ORF">WA026_017675</name>
</gene>
<proteinExistence type="predicted"/>
<sequence>MSEKIIQVVIYYNLVPPVSVSLRRRIYGGIVGSALRNTSTGCTELHDRPNEVDEDLRTTVFPGMRPDEVFLVAKTDRLVFCAECALVFSI</sequence>
<comment type="caution">
    <text evidence="1">The sequence shown here is derived from an EMBL/GenBank/DDBJ whole genome shotgun (WGS) entry which is preliminary data.</text>
</comment>